<organism evidence="2 3">
    <name type="scientific">Cercophora newfieldiana</name>
    <dbReference type="NCBI Taxonomy" id="92897"/>
    <lineage>
        <taxon>Eukaryota</taxon>
        <taxon>Fungi</taxon>
        <taxon>Dikarya</taxon>
        <taxon>Ascomycota</taxon>
        <taxon>Pezizomycotina</taxon>
        <taxon>Sordariomycetes</taxon>
        <taxon>Sordariomycetidae</taxon>
        <taxon>Sordariales</taxon>
        <taxon>Lasiosphaeriaceae</taxon>
        <taxon>Cercophora</taxon>
    </lineage>
</organism>
<evidence type="ECO:0000313" key="3">
    <source>
        <dbReference type="Proteomes" id="UP001174936"/>
    </source>
</evidence>
<name>A0AA39YN33_9PEZI</name>
<evidence type="ECO:0000313" key="2">
    <source>
        <dbReference type="EMBL" id="KAK0654910.1"/>
    </source>
</evidence>
<feature type="region of interest" description="Disordered" evidence="1">
    <location>
        <begin position="147"/>
        <end position="185"/>
    </location>
</feature>
<accession>A0AA39YN33</accession>
<reference evidence="2" key="1">
    <citation type="submission" date="2023-06" db="EMBL/GenBank/DDBJ databases">
        <title>Genome-scale phylogeny and comparative genomics of the fungal order Sordariales.</title>
        <authorList>
            <consortium name="Lawrence Berkeley National Laboratory"/>
            <person name="Hensen N."/>
            <person name="Bonometti L."/>
            <person name="Westerberg I."/>
            <person name="Brannstrom I.O."/>
            <person name="Guillou S."/>
            <person name="Cros-Aarteil S."/>
            <person name="Calhoun S."/>
            <person name="Haridas S."/>
            <person name="Kuo A."/>
            <person name="Mondo S."/>
            <person name="Pangilinan J."/>
            <person name="Riley R."/>
            <person name="Labutti K."/>
            <person name="Andreopoulos B."/>
            <person name="Lipzen A."/>
            <person name="Chen C."/>
            <person name="Yanf M."/>
            <person name="Daum C."/>
            <person name="Ng V."/>
            <person name="Clum A."/>
            <person name="Steindorff A."/>
            <person name="Ohm R."/>
            <person name="Martin F."/>
            <person name="Silar P."/>
            <person name="Natvig D."/>
            <person name="Lalanne C."/>
            <person name="Gautier V."/>
            <person name="Ament-Velasquez S.L."/>
            <person name="Kruys A."/>
            <person name="Hutchinson M.I."/>
            <person name="Powell A.J."/>
            <person name="Barry K."/>
            <person name="Miller A.N."/>
            <person name="Grigoriev I.V."/>
            <person name="Debuchy R."/>
            <person name="Gladieux P."/>
            <person name="Thoren M.H."/>
            <person name="Johannesson H."/>
        </authorList>
    </citation>
    <scope>NUCLEOTIDE SEQUENCE</scope>
    <source>
        <strain evidence="2">SMH2532-1</strain>
    </source>
</reference>
<keyword evidence="3" id="KW-1185">Reference proteome</keyword>
<evidence type="ECO:0000256" key="1">
    <source>
        <dbReference type="SAM" id="MobiDB-lite"/>
    </source>
</evidence>
<gene>
    <name evidence="2" type="ORF">B0T16DRAFT_1435</name>
</gene>
<proteinExistence type="predicted"/>
<dbReference type="Proteomes" id="UP001174936">
    <property type="component" value="Unassembled WGS sequence"/>
</dbReference>
<dbReference type="AlphaFoldDB" id="A0AA39YN33"/>
<protein>
    <submittedName>
        <fullName evidence="2">Uncharacterized protein</fullName>
    </submittedName>
</protein>
<feature type="compositionally biased region" description="Basic and acidic residues" evidence="1">
    <location>
        <begin position="147"/>
        <end position="177"/>
    </location>
</feature>
<comment type="caution">
    <text evidence="2">The sequence shown here is derived from an EMBL/GenBank/DDBJ whole genome shotgun (WGS) entry which is preliminary data.</text>
</comment>
<dbReference type="EMBL" id="JAULSV010000001">
    <property type="protein sequence ID" value="KAK0654910.1"/>
    <property type="molecule type" value="Genomic_DNA"/>
</dbReference>
<sequence length="259" mass="29982">MCFYEKLVWDCGYGRWGFFRQQCNDETRPGKTCDGAKLVYDIYRQPGQCRLCDAAEKKERQFWILRDEIERLFDANPLLRKMREDDEIEVDDPAVRAIILLDKTAEDLFVQKMRFWERHQKGEHYVSSTPDPPPAETTVMKIAAEDMDPRPGHAQKTENRDFSIREENRPESSESPRKTGVPKPRVLEDIPFDASTVDITGCVRISIHIRNTGSHDTKIRVGLDSLLTKPTNHTPLPSQTESSDLRGRRIIQDLVPLRE</sequence>